<feature type="domain" description="AB hydrolase-1" evidence="3">
    <location>
        <begin position="223"/>
        <end position="578"/>
    </location>
</feature>
<sequence length="606" mass="66698">MLKCTTHPVTTTSVINTRLKLGPLVGRLDSSGSNSTIASPNLGPTLLSPAAPTPPTVSPCGPPPPPPGITYTPASVSSIHTTAPGLQTREFTAEEAYARRYKPMIMVSHSSRDSSPVSVSQAPREERRANSRGIGSWFPLGYKEAVSQWWSSLTPSTAERNVLGYVPYLKEATTSSPELSNPTTLNDPHGNRIWRSAVVQLSGKNRALNEFSIERVGEEEEETLVILHGYGAGLGFFYKNFEPLSRLPGWKLYALDMLGMGNSARPPFKITAKDQKGKIEQSENWFVDSLEEWRKIKKIENFTLLGHSLGGYLAVSYAIKYPGRLNKLILASPVGIPADPYAVNADMPEPMDSTVANEFTADQEETTTHHGNGSASNVSADGSLNSENKKDKVGAKGTEGPRRPMPGWFTWLWDANVSPFSIVRMTGPLGPRFVSGWTSRRFNHLPRDEAQALHDYSYALFRQRGSGEYALPYLLAPGAYARSPVINRIQKVGRQTIRPATETTPAVREAGYPVVMMYGENDWMDVAGGFAAKQKILRTCEKALLDGNRTAEERERENGGAEVKVIPAAGHHLYLDNPEGFNRAVTREMKETQGWMRKMRGLIPRV</sequence>
<comment type="caution">
    <text evidence="4">The sequence shown here is derived from an EMBL/GenBank/DDBJ whole genome shotgun (WGS) entry which is preliminary data.</text>
</comment>
<dbReference type="SUPFAM" id="SSF53474">
    <property type="entry name" value="alpha/beta-Hydrolases"/>
    <property type="match status" value="1"/>
</dbReference>
<dbReference type="GO" id="GO:0004623">
    <property type="term" value="F:phospholipase A2 activity"/>
    <property type="evidence" value="ECO:0007669"/>
    <property type="project" value="TreeGrafter"/>
</dbReference>
<feature type="compositionally biased region" description="Polar residues" evidence="2">
    <location>
        <begin position="74"/>
        <end position="85"/>
    </location>
</feature>
<keyword evidence="5" id="KW-1185">Reference proteome</keyword>
<feature type="compositionally biased region" description="Pro residues" evidence="2">
    <location>
        <begin position="51"/>
        <end position="68"/>
    </location>
</feature>
<protein>
    <submittedName>
        <fullName evidence="4">Alpha/Beta hydrolase protein</fullName>
    </submittedName>
</protein>
<feature type="region of interest" description="Disordered" evidence="2">
    <location>
        <begin position="364"/>
        <end position="402"/>
    </location>
</feature>
<dbReference type="EMBL" id="JAKWBI020000126">
    <property type="protein sequence ID" value="KAJ2902059.1"/>
    <property type="molecule type" value="Genomic_DNA"/>
</dbReference>
<dbReference type="InterPro" id="IPR029058">
    <property type="entry name" value="AB_hydrolase_fold"/>
</dbReference>
<dbReference type="GO" id="GO:0035965">
    <property type="term" value="P:cardiolipin acyl-chain remodeling"/>
    <property type="evidence" value="ECO:0007669"/>
    <property type="project" value="TreeGrafter"/>
</dbReference>
<gene>
    <name evidence="4" type="ORF">MKZ38_001095</name>
</gene>
<dbReference type="PANTHER" id="PTHR42886">
    <property type="entry name" value="RE40534P-RELATED"/>
    <property type="match status" value="1"/>
</dbReference>
<dbReference type="InterPro" id="IPR000073">
    <property type="entry name" value="AB_hydrolase_1"/>
</dbReference>
<dbReference type="PANTHER" id="PTHR42886:SF29">
    <property type="entry name" value="PUMMELIG, ISOFORM A"/>
    <property type="match status" value="1"/>
</dbReference>
<feature type="compositionally biased region" description="Basic and acidic residues" evidence="2">
    <location>
        <begin position="387"/>
        <end position="402"/>
    </location>
</feature>
<evidence type="ECO:0000259" key="3">
    <source>
        <dbReference type="Pfam" id="PF00561"/>
    </source>
</evidence>
<dbReference type="Proteomes" id="UP001201980">
    <property type="component" value="Unassembled WGS sequence"/>
</dbReference>
<reference evidence="4" key="1">
    <citation type="submission" date="2022-07" db="EMBL/GenBank/DDBJ databases">
        <title>Draft genome sequence of Zalerion maritima ATCC 34329, a (micro)plastics degrading marine fungus.</title>
        <authorList>
            <person name="Paco A."/>
            <person name="Goncalves M.F.M."/>
            <person name="Rocha-Santos T.A.P."/>
            <person name="Alves A."/>
        </authorList>
    </citation>
    <scope>NUCLEOTIDE SEQUENCE</scope>
    <source>
        <strain evidence="4">ATCC 34329</strain>
    </source>
</reference>
<proteinExistence type="inferred from homology"/>
<evidence type="ECO:0000256" key="2">
    <source>
        <dbReference type="SAM" id="MobiDB-lite"/>
    </source>
</evidence>
<feature type="compositionally biased region" description="Polar residues" evidence="2">
    <location>
        <begin position="30"/>
        <end position="39"/>
    </location>
</feature>
<dbReference type="GO" id="GO:0005743">
    <property type="term" value="C:mitochondrial inner membrane"/>
    <property type="evidence" value="ECO:0007669"/>
    <property type="project" value="TreeGrafter"/>
</dbReference>
<keyword evidence="4" id="KW-0378">Hydrolase</keyword>
<dbReference type="GO" id="GO:0055088">
    <property type="term" value="P:lipid homeostasis"/>
    <property type="evidence" value="ECO:0007669"/>
    <property type="project" value="TreeGrafter"/>
</dbReference>
<name>A0AAD5WTI0_9PEZI</name>
<dbReference type="Gene3D" id="3.40.50.1820">
    <property type="entry name" value="alpha/beta hydrolase"/>
    <property type="match status" value="1"/>
</dbReference>
<evidence type="ECO:0000256" key="1">
    <source>
        <dbReference type="ARBA" id="ARBA00038097"/>
    </source>
</evidence>
<accession>A0AAD5WTI0</accession>
<feature type="region of interest" description="Disordered" evidence="2">
    <location>
        <begin position="28"/>
        <end position="91"/>
    </location>
</feature>
<evidence type="ECO:0000313" key="4">
    <source>
        <dbReference type="EMBL" id="KAJ2902059.1"/>
    </source>
</evidence>
<evidence type="ECO:0000313" key="5">
    <source>
        <dbReference type="Proteomes" id="UP001201980"/>
    </source>
</evidence>
<feature type="region of interest" description="Disordered" evidence="2">
    <location>
        <begin position="109"/>
        <end position="130"/>
    </location>
</feature>
<organism evidence="4 5">
    <name type="scientific">Zalerion maritima</name>
    <dbReference type="NCBI Taxonomy" id="339359"/>
    <lineage>
        <taxon>Eukaryota</taxon>
        <taxon>Fungi</taxon>
        <taxon>Dikarya</taxon>
        <taxon>Ascomycota</taxon>
        <taxon>Pezizomycotina</taxon>
        <taxon>Sordariomycetes</taxon>
        <taxon>Lulworthiomycetidae</taxon>
        <taxon>Lulworthiales</taxon>
        <taxon>Lulworthiaceae</taxon>
        <taxon>Zalerion</taxon>
    </lineage>
</organism>
<feature type="compositionally biased region" description="Low complexity" evidence="2">
    <location>
        <begin position="109"/>
        <end position="120"/>
    </location>
</feature>
<dbReference type="GO" id="GO:0042171">
    <property type="term" value="F:lysophosphatidic acid acyltransferase activity"/>
    <property type="evidence" value="ECO:0007669"/>
    <property type="project" value="TreeGrafter"/>
</dbReference>
<dbReference type="Pfam" id="PF00561">
    <property type="entry name" value="Abhydrolase_1"/>
    <property type="match status" value="1"/>
</dbReference>
<comment type="similarity">
    <text evidence="1">Belongs to the peptidase S33 family. ABHD4/ABHD5 subfamily.</text>
</comment>
<dbReference type="AlphaFoldDB" id="A0AAD5WTI0"/>
<feature type="compositionally biased region" description="Polar residues" evidence="2">
    <location>
        <begin position="369"/>
        <end position="386"/>
    </location>
</feature>
<dbReference type="GO" id="GO:0006654">
    <property type="term" value="P:phosphatidic acid biosynthetic process"/>
    <property type="evidence" value="ECO:0007669"/>
    <property type="project" value="TreeGrafter"/>
</dbReference>